<feature type="region of interest" description="Disordered" evidence="1">
    <location>
        <begin position="1"/>
        <end position="48"/>
    </location>
</feature>
<dbReference type="PANTHER" id="PTHR33321:SF12">
    <property type="entry name" value="PLANT BASIC SECRETORY PROTEIN (BSP) FAMILY PROTEIN"/>
    <property type="match status" value="1"/>
</dbReference>
<evidence type="ECO:0008006" key="4">
    <source>
        <dbReference type="Google" id="ProtNLM"/>
    </source>
</evidence>
<dbReference type="PANTHER" id="PTHR33321">
    <property type="match status" value="1"/>
</dbReference>
<evidence type="ECO:0000313" key="3">
    <source>
        <dbReference type="Proteomes" id="UP001149074"/>
    </source>
</evidence>
<dbReference type="EMBL" id="JAPQKI010000011">
    <property type="protein sequence ID" value="KAJ5082504.1"/>
    <property type="molecule type" value="Genomic_DNA"/>
</dbReference>
<evidence type="ECO:0000256" key="1">
    <source>
        <dbReference type="SAM" id="MobiDB-lite"/>
    </source>
</evidence>
<reference evidence="2" key="1">
    <citation type="submission" date="2022-11" db="EMBL/GenBank/DDBJ databases">
        <authorList>
            <person name="Petersen C."/>
        </authorList>
    </citation>
    <scope>NUCLEOTIDE SEQUENCE</scope>
    <source>
        <strain evidence="2">IBT 30761</strain>
    </source>
</reference>
<organism evidence="2 3">
    <name type="scientific">Penicillium argentinense</name>
    <dbReference type="NCBI Taxonomy" id="1131581"/>
    <lineage>
        <taxon>Eukaryota</taxon>
        <taxon>Fungi</taxon>
        <taxon>Dikarya</taxon>
        <taxon>Ascomycota</taxon>
        <taxon>Pezizomycotina</taxon>
        <taxon>Eurotiomycetes</taxon>
        <taxon>Eurotiomycetidae</taxon>
        <taxon>Eurotiales</taxon>
        <taxon>Aspergillaceae</taxon>
        <taxon>Penicillium</taxon>
    </lineage>
</organism>
<evidence type="ECO:0000313" key="2">
    <source>
        <dbReference type="EMBL" id="KAJ5082504.1"/>
    </source>
</evidence>
<feature type="compositionally biased region" description="Low complexity" evidence="1">
    <location>
        <begin position="1"/>
        <end position="18"/>
    </location>
</feature>
<dbReference type="GeneID" id="81363017"/>
<gene>
    <name evidence="2" type="ORF">N7532_011547</name>
</gene>
<keyword evidence="3" id="KW-1185">Reference proteome</keyword>
<dbReference type="OrthoDB" id="891726at2759"/>
<comment type="caution">
    <text evidence="2">The sequence shown here is derived from an EMBL/GenBank/DDBJ whole genome shotgun (WGS) entry which is preliminary data.</text>
</comment>
<name>A0A9W9EIQ9_9EURO</name>
<reference evidence="2" key="2">
    <citation type="journal article" date="2023" name="IMA Fungus">
        <title>Comparative genomic study of the Penicillium genus elucidates a diverse pangenome and 15 lateral gene transfer events.</title>
        <authorList>
            <person name="Petersen C."/>
            <person name="Sorensen T."/>
            <person name="Nielsen M.R."/>
            <person name="Sondergaard T.E."/>
            <person name="Sorensen J.L."/>
            <person name="Fitzpatrick D.A."/>
            <person name="Frisvad J.C."/>
            <person name="Nielsen K.L."/>
        </authorList>
    </citation>
    <scope>NUCLEOTIDE SEQUENCE</scope>
    <source>
        <strain evidence="2">IBT 30761</strain>
    </source>
</reference>
<dbReference type="InterPro" id="IPR007541">
    <property type="entry name" value="Uncharacterised_BSP"/>
</dbReference>
<sequence length="327" mass="36589">MTELTMTTTPAPAPSAAPKANLEVDVEATQQEVQDEKRPKQGQSGKLLRPKLRLHVEELRHQSSISFFNFVPDVTATLDTALDNIVRYLYTSPERGSTESHTKNSPIWPPFDPSIPATRSVTLFLRDFGGVAYTTGTELDNDHKEMHLSLPYVKHCTTLADPPRELVGVLTHELVHCYQHTAPPKTDQDSKKIPHPPGGLIEGIADFVRLKAHLDPPHWKKPHSASERASNWDAGYQHTAYFLAWIEDVWVGEGAIGMLNDRLLRVGYVGEEKDEVNSDQAGFWKGLFGMEVAELWDAYGRYLDVSHETANDKKACGNWEDEILNAA</sequence>
<accession>A0A9W9EIQ9</accession>
<protein>
    <recommendedName>
        <fullName evidence="4">PBSP domain protein</fullName>
    </recommendedName>
</protein>
<proteinExistence type="predicted"/>
<dbReference type="RefSeq" id="XP_056469026.1">
    <property type="nucleotide sequence ID" value="XM_056624038.1"/>
</dbReference>
<dbReference type="Pfam" id="PF04450">
    <property type="entry name" value="BSP"/>
    <property type="match status" value="1"/>
</dbReference>
<dbReference type="AlphaFoldDB" id="A0A9W9EIQ9"/>
<dbReference type="Proteomes" id="UP001149074">
    <property type="component" value="Unassembled WGS sequence"/>
</dbReference>